<feature type="compositionally biased region" description="Basic and acidic residues" evidence="1">
    <location>
        <begin position="271"/>
        <end position="280"/>
    </location>
</feature>
<dbReference type="Gene3D" id="1.10.10.2670">
    <property type="entry name" value="E3 ubiquitin-protein ligase"/>
    <property type="match status" value="1"/>
</dbReference>
<gene>
    <name evidence="3" type="ORF">SmJEL517_g01385</name>
</gene>
<protein>
    <recommendedName>
        <fullName evidence="2">RNA polymerase II elongation factor ELL N-terminal domain-containing protein</fullName>
    </recommendedName>
</protein>
<dbReference type="Pfam" id="PF10390">
    <property type="entry name" value="ELL"/>
    <property type="match status" value="1"/>
</dbReference>
<keyword evidence="4" id="KW-1185">Reference proteome</keyword>
<feature type="domain" description="RNA polymerase II elongation factor ELL N-terminal" evidence="2">
    <location>
        <begin position="65"/>
        <end position="262"/>
    </location>
</feature>
<name>A0A507CFI0_9FUNG</name>
<dbReference type="EMBL" id="QEAO01000004">
    <property type="protein sequence ID" value="TPX36684.1"/>
    <property type="molecule type" value="Genomic_DNA"/>
</dbReference>
<dbReference type="InterPro" id="IPR019464">
    <property type="entry name" value="ELL_N"/>
</dbReference>
<feature type="region of interest" description="Disordered" evidence="1">
    <location>
        <begin position="270"/>
        <end position="425"/>
    </location>
</feature>
<organism evidence="3 4">
    <name type="scientific">Synchytrium microbalum</name>
    <dbReference type="NCBI Taxonomy" id="1806994"/>
    <lineage>
        <taxon>Eukaryota</taxon>
        <taxon>Fungi</taxon>
        <taxon>Fungi incertae sedis</taxon>
        <taxon>Chytridiomycota</taxon>
        <taxon>Chytridiomycota incertae sedis</taxon>
        <taxon>Chytridiomycetes</taxon>
        <taxon>Synchytriales</taxon>
        <taxon>Synchytriaceae</taxon>
        <taxon>Synchytrium</taxon>
    </lineage>
</organism>
<reference evidence="3 4" key="1">
    <citation type="journal article" date="2019" name="Sci. Rep.">
        <title>Comparative genomics of chytrid fungi reveal insights into the obligate biotrophic and pathogenic lifestyle of Synchytrium endobioticum.</title>
        <authorList>
            <person name="van de Vossenberg B.T.L.H."/>
            <person name="Warris S."/>
            <person name="Nguyen H.D.T."/>
            <person name="van Gent-Pelzer M.P.E."/>
            <person name="Joly D.L."/>
            <person name="van de Geest H.C."/>
            <person name="Bonants P.J.M."/>
            <person name="Smith D.S."/>
            <person name="Levesque C.A."/>
            <person name="van der Lee T.A.J."/>
        </authorList>
    </citation>
    <scope>NUCLEOTIDE SEQUENCE [LARGE SCALE GENOMIC DNA]</scope>
    <source>
        <strain evidence="3 4">JEL517</strain>
    </source>
</reference>
<evidence type="ECO:0000259" key="2">
    <source>
        <dbReference type="Pfam" id="PF10390"/>
    </source>
</evidence>
<dbReference type="OrthoDB" id="2587563at2759"/>
<evidence type="ECO:0000313" key="3">
    <source>
        <dbReference type="EMBL" id="TPX36684.1"/>
    </source>
</evidence>
<dbReference type="AlphaFoldDB" id="A0A507CFI0"/>
<feature type="compositionally biased region" description="Basic and acidic residues" evidence="1">
    <location>
        <begin position="332"/>
        <end position="343"/>
    </location>
</feature>
<feature type="compositionally biased region" description="Low complexity" evidence="1">
    <location>
        <begin position="376"/>
        <end position="394"/>
    </location>
</feature>
<feature type="compositionally biased region" description="Polar residues" evidence="1">
    <location>
        <begin position="297"/>
        <end position="315"/>
    </location>
</feature>
<feature type="region of interest" description="Disordered" evidence="1">
    <location>
        <begin position="510"/>
        <end position="535"/>
    </location>
</feature>
<dbReference type="RefSeq" id="XP_031026898.1">
    <property type="nucleotide sequence ID" value="XM_031167313.1"/>
</dbReference>
<dbReference type="Proteomes" id="UP000319731">
    <property type="component" value="Unassembled WGS sequence"/>
</dbReference>
<evidence type="ECO:0000256" key="1">
    <source>
        <dbReference type="SAM" id="MobiDB-lite"/>
    </source>
</evidence>
<dbReference type="GO" id="GO:0006368">
    <property type="term" value="P:transcription elongation by RNA polymerase II"/>
    <property type="evidence" value="ECO:0007669"/>
    <property type="project" value="InterPro"/>
</dbReference>
<comment type="caution">
    <text evidence="3">The sequence shown here is derived from an EMBL/GenBank/DDBJ whole genome shotgun (WGS) entry which is preliminary data.</text>
</comment>
<proteinExistence type="predicted"/>
<sequence length="595" mass="66174">MALSEGHYDITIPNDSHSRRIIHLRLSEDVLKQLQDDDSVELSFDFQPSNQTYHLIVNDEGHELTTSQAQNFTECYKQVQPNKLEFVGSVSHLMHVKSQFNDKLRSEIRQKQIAAEEQKHSRKIELTDMVPDANKKRKKTAMTRAVSKERSPAITPSPISRSVSLPPPATSTTTVSSSSSTSKKDDDLRKRMIEILALVPMTLDKLVKRLTASEAKVRQELKDVAEYNRGAYELKDAAYRDVDPYHCRWYDRKERETVIRNAKKAFQALRLPDHAPEWKRLSPPPPPPQREQQREQSLSVPNMSKTSSNLSTTANADEYHSDSGTRRSSNNYKREGTPDTLDRRAKRVKTSSSNTKKKDAVASLKTMFDNPPRNLSVAPESPSSNAASSGGKSPVVADNHVSDNVASSSSSNSSKPQSSTTKAVASPVIPQRVVKPTATSSSIAAKTVVSQAAIRLEPVKPLSTSLDKLSDSEIERLFDSRWTSHETLYSEICNLAQTAQRMHEKMVAANNSSNSNGHIQNSKISSGPASANNSAHSELCREIDTQISQFTVDGHSVTFNQDELRSLLSGAVTKYEVLRSQVSQLKAEVERRQQA</sequence>
<dbReference type="SUPFAM" id="SSF46785">
    <property type="entry name" value="Winged helix' DNA-binding domain"/>
    <property type="match status" value="1"/>
</dbReference>
<evidence type="ECO:0000313" key="4">
    <source>
        <dbReference type="Proteomes" id="UP000319731"/>
    </source>
</evidence>
<dbReference type="InterPro" id="IPR036390">
    <property type="entry name" value="WH_DNA-bd_sf"/>
</dbReference>
<feature type="region of interest" description="Disordered" evidence="1">
    <location>
        <begin position="132"/>
        <end position="186"/>
    </location>
</feature>
<feature type="compositionally biased region" description="Low complexity" evidence="1">
    <location>
        <begin position="407"/>
        <end position="419"/>
    </location>
</feature>
<dbReference type="GO" id="GO:0008023">
    <property type="term" value="C:transcription elongation factor complex"/>
    <property type="evidence" value="ECO:0007669"/>
    <property type="project" value="InterPro"/>
</dbReference>
<dbReference type="InterPro" id="IPR042065">
    <property type="entry name" value="E3_ELL-like"/>
</dbReference>
<feature type="compositionally biased region" description="Low complexity" evidence="1">
    <location>
        <begin position="170"/>
        <end position="181"/>
    </location>
</feature>
<accession>A0A507CFI0</accession>
<dbReference type="GeneID" id="42002610"/>